<name>A0A183AAR3_9TREM</name>
<keyword evidence="1" id="KW-0963">Cytoplasm</keyword>
<organism evidence="4">
    <name type="scientific">Echinostoma caproni</name>
    <dbReference type="NCBI Taxonomy" id="27848"/>
    <lineage>
        <taxon>Eukaryota</taxon>
        <taxon>Metazoa</taxon>
        <taxon>Spiralia</taxon>
        <taxon>Lophotrochozoa</taxon>
        <taxon>Platyhelminthes</taxon>
        <taxon>Trematoda</taxon>
        <taxon>Digenea</taxon>
        <taxon>Plagiorchiida</taxon>
        <taxon>Echinostomata</taxon>
        <taxon>Echinostomatoidea</taxon>
        <taxon>Echinostomatidae</taxon>
        <taxon>Echinostoma</taxon>
    </lineage>
</organism>
<dbReference type="SMART" id="SM01375">
    <property type="entry name" value="Dynein_light"/>
    <property type="match status" value="1"/>
</dbReference>
<dbReference type="GO" id="GO:0007017">
    <property type="term" value="P:microtubule-based process"/>
    <property type="evidence" value="ECO:0007669"/>
    <property type="project" value="InterPro"/>
</dbReference>
<comment type="subcellular location">
    <subcellularLocation>
        <location evidence="1">Cytoplasm</location>
        <location evidence="1">Cytoskeleton</location>
    </subcellularLocation>
</comment>
<comment type="similarity">
    <text evidence="1">Belongs to the dynein light chain family.</text>
</comment>
<keyword evidence="3" id="KW-1185">Reference proteome</keyword>
<dbReference type="SUPFAM" id="SSF54648">
    <property type="entry name" value="DLC"/>
    <property type="match status" value="1"/>
</dbReference>
<proteinExistence type="inferred from homology"/>
<dbReference type="InterPro" id="IPR001372">
    <property type="entry name" value="Dynein_light_chain_typ-1/2"/>
</dbReference>
<keyword evidence="1" id="KW-0505">Motor protein</keyword>
<dbReference type="Proteomes" id="UP000272942">
    <property type="component" value="Unassembled WGS sequence"/>
</dbReference>
<dbReference type="AlphaFoldDB" id="A0A183AAR3"/>
<dbReference type="GO" id="GO:0005874">
    <property type="term" value="C:microtubule"/>
    <property type="evidence" value="ECO:0007669"/>
    <property type="project" value="UniProtKB-KW"/>
</dbReference>
<dbReference type="Pfam" id="PF01221">
    <property type="entry name" value="Dynein_light"/>
    <property type="match status" value="1"/>
</dbReference>
<evidence type="ECO:0000313" key="3">
    <source>
        <dbReference type="Proteomes" id="UP000272942"/>
    </source>
</evidence>
<protein>
    <recommendedName>
        <fullName evidence="1">Dynein light chain</fullName>
    </recommendedName>
</protein>
<dbReference type="EMBL" id="UZAN01040946">
    <property type="protein sequence ID" value="VDP71458.1"/>
    <property type="molecule type" value="Genomic_DNA"/>
</dbReference>
<keyword evidence="1" id="KW-0206">Cytoskeleton</keyword>
<dbReference type="GO" id="GO:0005868">
    <property type="term" value="C:cytoplasmic dynein complex"/>
    <property type="evidence" value="ECO:0007669"/>
    <property type="project" value="TreeGrafter"/>
</dbReference>
<evidence type="ECO:0000256" key="1">
    <source>
        <dbReference type="RuleBase" id="RU365010"/>
    </source>
</evidence>
<dbReference type="GO" id="GO:0045505">
    <property type="term" value="F:dynein intermediate chain binding"/>
    <property type="evidence" value="ECO:0007669"/>
    <property type="project" value="TreeGrafter"/>
</dbReference>
<dbReference type="InterPro" id="IPR037177">
    <property type="entry name" value="DLC_sf"/>
</dbReference>
<reference evidence="2 3" key="2">
    <citation type="submission" date="2018-11" db="EMBL/GenBank/DDBJ databases">
        <authorList>
            <consortium name="Pathogen Informatics"/>
        </authorList>
    </citation>
    <scope>NUCLEOTIDE SEQUENCE [LARGE SCALE GENOMIC DNA]</scope>
    <source>
        <strain evidence="2 3">Egypt</strain>
    </source>
</reference>
<evidence type="ECO:0000313" key="4">
    <source>
        <dbReference type="WBParaSite" id="ECPE_0000405501-mRNA-1"/>
    </source>
</evidence>
<dbReference type="PANTHER" id="PTHR11886:SF35">
    <property type="entry name" value="DYNEIN LIGHT CHAIN"/>
    <property type="match status" value="1"/>
</dbReference>
<dbReference type="Gene3D" id="3.30.740.10">
    <property type="entry name" value="Protein Inhibitor Of Neuronal Nitric Oxide Synthase"/>
    <property type="match status" value="1"/>
</dbReference>
<dbReference type="WBParaSite" id="ECPE_0000405501-mRNA-1">
    <property type="protein sequence ID" value="ECPE_0000405501-mRNA-1"/>
    <property type="gene ID" value="ECPE_0000405501"/>
</dbReference>
<evidence type="ECO:0000313" key="2">
    <source>
        <dbReference type="EMBL" id="VDP71458.1"/>
    </source>
</evidence>
<sequence length="76" mass="8898">MPENPRISFEAPEVQQRALIKKTELNHEWQQMAVDTYAIASQKFMDNKEIAAFIKKEFDSKYTGVWNCVIGKDFGW</sequence>
<dbReference type="OrthoDB" id="10033309at2759"/>
<gene>
    <name evidence="2" type="ORF">ECPE_LOCUS4048</name>
</gene>
<keyword evidence="1" id="KW-0243">Dynein</keyword>
<reference evidence="4" key="1">
    <citation type="submission" date="2016-06" db="UniProtKB">
        <authorList>
            <consortium name="WormBaseParasite"/>
        </authorList>
    </citation>
    <scope>IDENTIFICATION</scope>
</reference>
<accession>A0A183AAR3</accession>
<dbReference type="PANTHER" id="PTHR11886">
    <property type="entry name" value="DYNEIN LIGHT CHAIN"/>
    <property type="match status" value="1"/>
</dbReference>
<keyword evidence="1" id="KW-0493">Microtubule</keyword>